<organism evidence="3 4">
    <name type="scientific">Hypothenemus hampei</name>
    <name type="common">Coffee berry borer</name>
    <dbReference type="NCBI Taxonomy" id="57062"/>
    <lineage>
        <taxon>Eukaryota</taxon>
        <taxon>Metazoa</taxon>
        <taxon>Ecdysozoa</taxon>
        <taxon>Arthropoda</taxon>
        <taxon>Hexapoda</taxon>
        <taxon>Insecta</taxon>
        <taxon>Pterygota</taxon>
        <taxon>Neoptera</taxon>
        <taxon>Endopterygota</taxon>
        <taxon>Coleoptera</taxon>
        <taxon>Polyphaga</taxon>
        <taxon>Cucujiformia</taxon>
        <taxon>Curculionidae</taxon>
        <taxon>Scolytinae</taxon>
        <taxon>Hypothenemus</taxon>
    </lineage>
</organism>
<keyword evidence="4" id="KW-1185">Reference proteome</keyword>
<evidence type="ECO:0000256" key="2">
    <source>
        <dbReference type="SAM" id="MobiDB-lite"/>
    </source>
</evidence>
<keyword evidence="1" id="KW-0175">Coiled coil</keyword>
<evidence type="ECO:0000313" key="3">
    <source>
        <dbReference type="EMBL" id="KAL1492444.1"/>
    </source>
</evidence>
<sequence>MQTSSLPHLVCGSLRKTWFLQIFTLGLWSSFLSNFRWIEILRLSSVASINIRQEPGTKTGRNPGNAAKRAPTIEPPPPTNLQTKESAQRNESIISESIFGVDVSVVEIAPRQSFAANYAKVVDVAAEVYDGYRADEKQLERVLVREEISYYATAMLHLKLLEVKAKQGERVLRSAEKDLRKATADDIFNIPQPLFAYLSEIGVYCDKIGKETRLDVPDLPIAVAQGFGGYHANRIDEDSHNLFEEVPSLGIAGDMLMAVASAAAEPIPNFHVGLPLNGAVTSNLVGKFYPAPPPYVTSCVNCHYLM</sequence>
<name>A0ABD1ECR4_HYPHA</name>
<evidence type="ECO:0000256" key="1">
    <source>
        <dbReference type="SAM" id="Coils"/>
    </source>
</evidence>
<reference evidence="3 4" key="1">
    <citation type="submission" date="2024-05" db="EMBL/GenBank/DDBJ databases">
        <title>Genetic variation in Jamaican populations of the coffee berry borer (Hypothenemus hampei).</title>
        <authorList>
            <person name="Errbii M."/>
            <person name="Myrie A."/>
        </authorList>
    </citation>
    <scope>NUCLEOTIDE SEQUENCE [LARGE SCALE GENOMIC DNA]</scope>
    <source>
        <strain evidence="3">JA-Hopewell-2020-01-JO</strain>
        <tissue evidence="3">Whole body</tissue>
    </source>
</reference>
<protein>
    <submittedName>
        <fullName evidence="3">Uncharacterized protein</fullName>
    </submittedName>
</protein>
<dbReference type="EMBL" id="JBDJPC010000008">
    <property type="protein sequence ID" value="KAL1492444.1"/>
    <property type="molecule type" value="Genomic_DNA"/>
</dbReference>
<proteinExistence type="predicted"/>
<feature type="coiled-coil region" evidence="1">
    <location>
        <begin position="158"/>
        <end position="185"/>
    </location>
</feature>
<evidence type="ECO:0000313" key="4">
    <source>
        <dbReference type="Proteomes" id="UP001566132"/>
    </source>
</evidence>
<feature type="region of interest" description="Disordered" evidence="2">
    <location>
        <begin position="54"/>
        <end position="86"/>
    </location>
</feature>
<dbReference type="Proteomes" id="UP001566132">
    <property type="component" value="Unassembled WGS sequence"/>
</dbReference>
<accession>A0ABD1ECR4</accession>
<comment type="caution">
    <text evidence="3">The sequence shown here is derived from an EMBL/GenBank/DDBJ whole genome shotgun (WGS) entry which is preliminary data.</text>
</comment>
<dbReference type="AlphaFoldDB" id="A0ABD1ECR4"/>
<gene>
    <name evidence="3" type="ORF">ABEB36_010696</name>
</gene>